<gene>
    <name evidence="3" type="ordered locus">Cagg_1373</name>
</gene>
<dbReference type="EMBL" id="CP001337">
    <property type="protein sequence ID" value="ACL24280.1"/>
    <property type="molecule type" value="Genomic_DNA"/>
</dbReference>
<evidence type="ECO:0000313" key="3">
    <source>
        <dbReference type="EMBL" id="ACL24280.1"/>
    </source>
</evidence>
<feature type="domain" description="HTH cro/C1-type" evidence="2">
    <location>
        <begin position="20"/>
        <end position="71"/>
    </location>
</feature>
<dbReference type="InterPro" id="IPR010982">
    <property type="entry name" value="Lambda_DNA-bd_dom_sf"/>
</dbReference>
<evidence type="ECO:0000256" key="1">
    <source>
        <dbReference type="SAM" id="MobiDB-lite"/>
    </source>
</evidence>
<accession>B8G8L8</accession>
<dbReference type="SUPFAM" id="SSF47413">
    <property type="entry name" value="lambda repressor-like DNA-binding domains"/>
    <property type="match status" value="1"/>
</dbReference>
<feature type="compositionally biased region" description="Basic and acidic residues" evidence="1">
    <location>
        <begin position="157"/>
        <end position="166"/>
    </location>
</feature>
<keyword evidence="4" id="KW-1185">Reference proteome</keyword>
<evidence type="ECO:0000259" key="2">
    <source>
        <dbReference type="PROSITE" id="PS50943"/>
    </source>
</evidence>
<feature type="compositionally biased region" description="Polar residues" evidence="1">
    <location>
        <begin position="185"/>
        <end position="197"/>
    </location>
</feature>
<dbReference type="CDD" id="cd00093">
    <property type="entry name" value="HTH_XRE"/>
    <property type="match status" value="2"/>
</dbReference>
<dbReference type="HOGENOM" id="CLU_1203856_0_0_0"/>
<dbReference type="Proteomes" id="UP000002508">
    <property type="component" value="Chromosome"/>
</dbReference>
<dbReference type="OrthoDB" id="156612at2"/>
<dbReference type="PROSITE" id="PS50943">
    <property type="entry name" value="HTH_CROC1"/>
    <property type="match status" value="2"/>
</dbReference>
<protein>
    <submittedName>
        <fullName evidence="3">Helix-turn-helix domain protein</fullName>
    </submittedName>
</protein>
<organism evidence="3 4">
    <name type="scientific">Chloroflexus aggregans (strain MD-66 / DSM 9485)</name>
    <dbReference type="NCBI Taxonomy" id="326427"/>
    <lineage>
        <taxon>Bacteria</taxon>
        <taxon>Bacillati</taxon>
        <taxon>Chloroflexota</taxon>
        <taxon>Chloroflexia</taxon>
        <taxon>Chloroflexales</taxon>
        <taxon>Chloroflexineae</taxon>
        <taxon>Chloroflexaceae</taxon>
        <taxon>Chloroflexus</taxon>
    </lineage>
</organism>
<evidence type="ECO:0000313" key="4">
    <source>
        <dbReference type="Proteomes" id="UP000002508"/>
    </source>
</evidence>
<dbReference type="GO" id="GO:0003677">
    <property type="term" value="F:DNA binding"/>
    <property type="evidence" value="ECO:0007669"/>
    <property type="project" value="InterPro"/>
</dbReference>
<feature type="compositionally biased region" description="Pro residues" evidence="1">
    <location>
        <begin position="171"/>
        <end position="183"/>
    </location>
</feature>
<dbReference type="AlphaFoldDB" id="B8G8L8"/>
<feature type="region of interest" description="Disordered" evidence="1">
    <location>
        <begin position="157"/>
        <end position="197"/>
    </location>
</feature>
<sequence>MSTSDEKMPLSVLLFHSAMKQQMSLADFAAALGLSVATLRSYLFEAGSRSRMRSKTVEQMAKILNMPASEVRERAELLPYADQPFGEWLKAQMQGRFTRASLCTATKISDSAMKNYLSGQTTPDPDNAIRLAEVLGADSLTVARLIVASELRRRGVELPSAPHREQTVPVEPMPEPKPEPAPIPASTTVDGATPTPKSDTVIDEAIINAYTEQRLLNLWRRLHPQGRRATLTYIASLLAEGM</sequence>
<dbReference type="RefSeq" id="WP_012616644.1">
    <property type="nucleotide sequence ID" value="NC_011831.1"/>
</dbReference>
<feature type="domain" description="HTH cro/C1-type" evidence="2">
    <location>
        <begin position="98"/>
        <end position="142"/>
    </location>
</feature>
<dbReference type="KEGG" id="cag:Cagg_1373"/>
<dbReference type="SMART" id="SM00530">
    <property type="entry name" value="HTH_XRE"/>
    <property type="match status" value="2"/>
</dbReference>
<reference evidence="3" key="1">
    <citation type="submission" date="2008-12" db="EMBL/GenBank/DDBJ databases">
        <title>Complete sequence of Chloroflexus aggregans DSM 9485.</title>
        <authorList>
            <consortium name="US DOE Joint Genome Institute"/>
            <person name="Lucas S."/>
            <person name="Copeland A."/>
            <person name="Lapidus A."/>
            <person name="Glavina del Rio T."/>
            <person name="Dalin E."/>
            <person name="Tice H."/>
            <person name="Pitluck S."/>
            <person name="Foster B."/>
            <person name="Larimer F."/>
            <person name="Land M."/>
            <person name="Hauser L."/>
            <person name="Kyrpides N."/>
            <person name="Mikhailova N."/>
            <person name="Bryant D."/>
            <person name="Richardson P."/>
        </authorList>
    </citation>
    <scope>NUCLEOTIDE SEQUENCE</scope>
    <source>
        <strain evidence="3">DSM 9485</strain>
    </source>
</reference>
<name>B8G8L8_CHLAD</name>
<dbReference type="InterPro" id="IPR001387">
    <property type="entry name" value="Cro/C1-type_HTH"/>
</dbReference>
<dbReference type="Gene3D" id="1.10.260.40">
    <property type="entry name" value="lambda repressor-like DNA-binding domains"/>
    <property type="match status" value="1"/>
</dbReference>
<proteinExistence type="predicted"/>